<accession>A0A8T1W741</accession>
<comment type="caution">
    <text evidence="2">The sequence shown here is derived from an EMBL/GenBank/DDBJ whole genome shotgun (WGS) entry which is preliminary data.</text>
</comment>
<proteinExistence type="predicted"/>
<reference evidence="2" key="1">
    <citation type="submission" date="2021-02" db="EMBL/GenBank/DDBJ databases">
        <authorList>
            <person name="Palmer J.M."/>
        </authorList>
    </citation>
    <scope>NUCLEOTIDE SEQUENCE</scope>
    <source>
        <strain evidence="2">SCRP734</strain>
    </source>
</reference>
<protein>
    <submittedName>
        <fullName evidence="2">Uncharacterized protein</fullName>
    </submittedName>
</protein>
<name>A0A8T1W741_9STRA</name>
<dbReference type="Proteomes" id="UP000694044">
    <property type="component" value="Unassembled WGS sequence"/>
</dbReference>
<evidence type="ECO:0000313" key="2">
    <source>
        <dbReference type="EMBL" id="KAG7387589.1"/>
    </source>
</evidence>
<evidence type="ECO:0000313" key="3">
    <source>
        <dbReference type="Proteomes" id="UP000694044"/>
    </source>
</evidence>
<organism evidence="2 3">
    <name type="scientific">Phytophthora pseudosyringae</name>
    <dbReference type="NCBI Taxonomy" id="221518"/>
    <lineage>
        <taxon>Eukaryota</taxon>
        <taxon>Sar</taxon>
        <taxon>Stramenopiles</taxon>
        <taxon>Oomycota</taxon>
        <taxon>Peronosporomycetes</taxon>
        <taxon>Peronosporales</taxon>
        <taxon>Peronosporaceae</taxon>
        <taxon>Phytophthora</taxon>
    </lineage>
</organism>
<dbReference type="EMBL" id="JAGDFM010000076">
    <property type="protein sequence ID" value="KAG7387589.1"/>
    <property type="molecule type" value="Genomic_DNA"/>
</dbReference>
<gene>
    <name evidence="2" type="ORF">PHYPSEUDO_013983</name>
</gene>
<dbReference type="AlphaFoldDB" id="A0A8T1W741"/>
<evidence type="ECO:0000256" key="1">
    <source>
        <dbReference type="SAM" id="MobiDB-lite"/>
    </source>
</evidence>
<feature type="region of interest" description="Disordered" evidence="1">
    <location>
        <begin position="118"/>
        <end position="137"/>
    </location>
</feature>
<sequence length="137" mass="14724">MSEKNVPVVMEVSAAMVTSSATTSQNPSTSVAPEEKLRALQRAGHHSGAQAGGRGDYEYKYLTTQNSMSDASSESYATVVVELRVRAFVVTCCRVGTENLNTEEHSFVSVASGLRVLDEEEHEAETPPAPSGEFAKR</sequence>
<keyword evidence="3" id="KW-1185">Reference proteome</keyword>